<comment type="similarity">
    <text evidence="8">Belongs to the methyl-accepting chemotaxis (MCP) protein family.</text>
</comment>
<gene>
    <name evidence="13" type="ORF">ISALK_13880</name>
</gene>
<keyword evidence="5 10" id="KW-1133">Transmembrane helix</keyword>
<dbReference type="GO" id="GO:0007165">
    <property type="term" value="P:signal transduction"/>
    <property type="evidence" value="ECO:0007669"/>
    <property type="project" value="UniProtKB-KW"/>
</dbReference>
<dbReference type="RefSeq" id="WP_160723366.1">
    <property type="nucleotide sequence ID" value="NZ_SUMG01000031.1"/>
</dbReference>
<feature type="domain" description="HAMP" evidence="12">
    <location>
        <begin position="303"/>
        <end position="358"/>
    </location>
</feature>
<evidence type="ECO:0000256" key="6">
    <source>
        <dbReference type="ARBA" id="ARBA00023136"/>
    </source>
</evidence>
<comment type="caution">
    <text evidence="13">The sequence shown here is derived from an EMBL/GenBank/DDBJ whole genome shotgun (WGS) entry which is preliminary data.</text>
</comment>
<dbReference type="CDD" id="cd18773">
    <property type="entry name" value="PDC1_HK_sensor"/>
    <property type="match status" value="1"/>
</dbReference>
<keyword evidence="14" id="KW-1185">Reference proteome</keyword>
<dbReference type="EMBL" id="SUMG01000031">
    <property type="protein sequence ID" value="NBG89572.1"/>
    <property type="molecule type" value="Genomic_DNA"/>
</dbReference>
<organism evidence="13 14">
    <name type="scientific">Isachenkonia alkalipeptolytica</name>
    <dbReference type="NCBI Taxonomy" id="2565777"/>
    <lineage>
        <taxon>Bacteria</taxon>
        <taxon>Bacillati</taxon>
        <taxon>Bacillota</taxon>
        <taxon>Clostridia</taxon>
        <taxon>Eubacteriales</taxon>
        <taxon>Clostridiaceae</taxon>
        <taxon>Isachenkonia</taxon>
    </lineage>
</organism>
<keyword evidence="4 10" id="KW-0812">Transmembrane</keyword>
<evidence type="ECO:0000256" key="3">
    <source>
        <dbReference type="ARBA" id="ARBA00022500"/>
    </source>
</evidence>
<evidence type="ECO:0000313" key="13">
    <source>
        <dbReference type="EMBL" id="NBG89572.1"/>
    </source>
</evidence>
<keyword evidence="7 9" id="KW-0807">Transducer</keyword>
<dbReference type="Gene3D" id="1.10.287.950">
    <property type="entry name" value="Methyl-accepting chemotaxis protein"/>
    <property type="match status" value="1"/>
</dbReference>
<evidence type="ECO:0000256" key="1">
    <source>
        <dbReference type="ARBA" id="ARBA00004651"/>
    </source>
</evidence>
<dbReference type="PROSITE" id="PS50111">
    <property type="entry name" value="CHEMOTAXIS_TRANSDUC_2"/>
    <property type="match status" value="1"/>
</dbReference>
<dbReference type="InterPro" id="IPR004089">
    <property type="entry name" value="MCPsignal_dom"/>
</dbReference>
<sequence>MKSIKHRLIVVFGSMFLIGFVLFGGISIYIASTALEEEATNALSSLAAEASEVVEARVETQIRTLEMIASREDIESMNFSVQRGVLRNQLERSNFLNLGVIDLEGNLQLISGESIDVNHRAYFQKALETGEASVSDILISPTTGNPEVTYVAPITENDEVVGFVFGTRDGFGLSAITDTITYGESGYAYAINQEGTVAAHRNRDFITDEYNAINEAKSESALSSTAKILQQALTGEDGFGAYTFEGEELFAGYSTIENSPWTLIVTANRNEVLAGANTMQNTLILGIVSLLLLASGATYVVGHNISKPLMAIKEDSLRLSNLDLTRDIDEKIKNRKDEVGVLGRSFQEIVDNLREVLSSVQDSSEKVSASSEELTATSQQSATAAEEVAKTVEEIAKSAADQATNAEEGSNKGLELGNIIEKDQNYMQALNESNRVVGKAVEDGFLEIEALTEIAKESNVKTKEVQKGIENTNESANKIGQASSVIASISEQTNLLALNAAIEAARAGEAGKGFAVVAEEIRKLAEESSKSTETIDGVVRELQGNAQQSVKTMESVAKILEEQGEKVVDTKEKYQTIERAIKESGKGIENLNVSGEEMEGKKQEILDALQNLSAIAEENSASTQEISASVEEQASSVEEISSASDGLATLAQDLNEILRRFKVD</sequence>
<dbReference type="PANTHER" id="PTHR32089:SF112">
    <property type="entry name" value="LYSOZYME-LIKE PROTEIN-RELATED"/>
    <property type="match status" value="1"/>
</dbReference>
<keyword evidence="2" id="KW-1003">Cell membrane</keyword>
<dbReference type="SUPFAM" id="SSF103190">
    <property type="entry name" value="Sensory domain-like"/>
    <property type="match status" value="1"/>
</dbReference>
<evidence type="ECO:0000259" key="11">
    <source>
        <dbReference type="PROSITE" id="PS50111"/>
    </source>
</evidence>
<evidence type="ECO:0000313" key="14">
    <source>
        <dbReference type="Proteomes" id="UP000449710"/>
    </source>
</evidence>
<dbReference type="Gene3D" id="3.30.450.20">
    <property type="entry name" value="PAS domain"/>
    <property type="match status" value="1"/>
</dbReference>
<dbReference type="SMART" id="SM00283">
    <property type="entry name" value="MA"/>
    <property type="match status" value="1"/>
</dbReference>
<dbReference type="PROSITE" id="PS50885">
    <property type="entry name" value="HAMP"/>
    <property type="match status" value="1"/>
</dbReference>
<evidence type="ECO:0000256" key="8">
    <source>
        <dbReference type="ARBA" id="ARBA00029447"/>
    </source>
</evidence>
<evidence type="ECO:0000256" key="5">
    <source>
        <dbReference type="ARBA" id="ARBA00022989"/>
    </source>
</evidence>
<proteinExistence type="inferred from homology"/>
<evidence type="ECO:0000259" key="12">
    <source>
        <dbReference type="PROSITE" id="PS50885"/>
    </source>
</evidence>
<evidence type="ECO:0000256" key="9">
    <source>
        <dbReference type="PROSITE-ProRule" id="PRU00284"/>
    </source>
</evidence>
<dbReference type="SUPFAM" id="SSF58104">
    <property type="entry name" value="Methyl-accepting chemotaxis protein (MCP) signaling domain"/>
    <property type="match status" value="1"/>
</dbReference>
<evidence type="ECO:0000256" key="10">
    <source>
        <dbReference type="SAM" id="Phobius"/>
    </source>
</evidence>
<dbReference type="Pfam" id="PF00015">
    <property type="entry name" value="MCPsignal"/>
    <property type="match status" value="1"/>
</dbReference>
<dbReference type="InterPro" id="IPR029151">
    <property type="entry name" value="Sensor-like_sf"/>
</dbReference>
<keyword evidence="6 10" id="KW-0472">Membrane</keyword>
<reference evidence="13 14" key="1">
    <citation type="submission" date="2019-04" db="EMBL/GenBank/DDBJ databases">
        <title>Isachenkonia alkalipeptolytica gen. nov. sp. nov. a new anaerobic, alkiliphilic organothrophic bacterium capable to reduce synthesized ferrihydrite isolated from a soda lake.</title>
        <authorList>
            <person name="Toshchakov S.V."/>
            <person name="Zavarzina D.G."/>
            <person name="Zhilina T.N."/>
            <person name="Kostrikina N.A."/>
            <person name="Kublanov I.V."/>
        </authorList>
    </citation>
    <scope>NUCLEOTIDE SEQUENCE [LARGE SCALE GENOMIC DNA]</scope>
    <source>
        <strain evidence="13 14">Z-1701</strain>
    </source>
</reference>
<feature type="domain" description="Methyl-accepting transducer" evidence="11">
    <location>
        <begin position="356"/>
        <end position="634"/>
    </location>
</feature>
<dbReference type="GO" id="GO:0005886">
    <property type="term" value="C:plasma membrane"/>
    <property type="evidence" value="ECO:0007669"/>
    <property type="project" value="UniProtKB-SubCell"/>
</dbReference>
<accession>A0AA43XN18</accession>
<dbReference type="CDD" id="cd06225">
    <property type="entry name" value="HAMP"/>
    <property type="match status" value="1"/>
</dbReference>
<comment type="subcellular location">
    <subcellularLocation>
        <location evidence="1">Cell membrane</location>
        <topology evidence="1">Multi-pass membrane protein</topology>
    </subcellularLocation>
</comment>
<name>A0AA43XN18_9CLOT</name>
<dbReference type="AlphaFoldDB" id="A0AA43XN18"/>
<dbReference type="SMART" id="SM00304">
    <property type="entry name" value="HAMP"/>
    <property type="match status" value="1"/>
</dbReference>
<dbReference type="PANTHER" id="PTHR32089">
    <property type="entry name" value="METHYL-ACCEPTING CHEMOTAXIS PROTEIN MCPB"/>
    <property type="match status" value="1"/>
</dbReference>
<evidence type="ECO:0000256" key="2">
    <source>
        <dbReference type="ARBA" id="ARBA00022475"/>
    </source>
</evidence>
<evidence type="ECO:0000256" key="4">
    <source>
        <dbReference type="ARBA" id="ARBA00022692"/>
    </source>
</evidence>
<dbReference type="CDD" id="cd12912">
    <property type="entry name" value="PDC2_MCP_like"/>
    <property type="match status" value="1"/>
</dbReference>
<evidence type="ECO:0000256" key="7">
    <source>
        <dbReference type="ARBA" id="ARBA00023224"/>
    </source>
</evidence>
<dbReference type="Proteomes" id="UP000449710">
    <property type="component" value="Unassembled WGS sequence"/>
</dbReference>
<dbReference type="InterPro" id="IPR003660">
    <property type="entry name" value="HAMP_dom"/>
</dbReference>
<feature type="transmembrane region" description="Helical" evidence="10">
    <location>
        <begin position="7"/>
        <end position="31"/>
    </location>
</feature>
<protein>
    <submittedName>
        <fullName evidence="13">Methyl-accepting chemotaxis protein</fullName>
    </submittedName>
</protein>
<dbReference type="Pfam" id="PF02743">
    <property type="entry name" value="dCache_1"/>
    <property type="match status" value="1"/>
</dbReference>
<keyword evidence="3" id="KW-0145">Chemotaxis</keyword>
<dbReference type="InterPro" id="IPR033479">
    <property type="entry name" value="dCache_1"/>
</dbReference>
<dbReference type="GO" id="GO:0006935">
    <property type="term" value="P:chemotaxis"/>
    <property type="evidence" value="ECO:0007669"/>
    <property type="project" value="UniProtKB-KW"/>
</dbReference>